<keyword evidence="1" id="KW-0472">Membrane</keyword>
<feature type="transmembrane region" description="Helical" evidence="1">
    <location>
        <begin position="215"/>
        <end position="245"/>
    </location>
</feature>
<organism evidence="2 3">
    <name type="scientific">Rhizobium glycinendophyticum</name>
    <dbReference type="NCBI Taxonomy" id="2589807"/>
    <lineage>
        <taxon>Bacteria</taxon>
        <taxon>Pseudomonadati</taxon>
        <taxon>Pseudomonadota</taxon>
        <taxon>Alphaproteobacteria</taxon>
        <taxon>Hyphomicrobiales</taxon>
        <taxon>Rhizobiaceae</taxon>
        <taxon>Rhizobium/Agrobacterium group</taxon>
        <taxon>Rhizobium</taxon>
    </lineage>
</organism>
<keyword evidence="1" id="KW-0812">Transmembrane</keyword>
<dbReference type="OrthoDB" id="8445911at2"/>
<feature type="transmembrane region" description="Helical" evidence="1">
    <location>
        <begin position="393"/>
        <end position="411"/>
    </location>
</feature>
<name>A0A504TP67_9HYPH</name>
<evidence type="ECO:0000313" key="3">
    <source>
        <dbReference type="Proteomes" id="UP000316429"/>
    </source>
</evidence>
<dbReference type="EMBL" id="VFYP01000009">
    <property type="protein sequence ID" value="TPP03924.1"/>
    <property type="molecule type" value="Genomic_DNA"/>
</dbReference>
<reference evidence="2 3" key="1">
    <citation type="submission" date="2019-06" db="EMBL/GenBank/DDBJ databases">
        <title>Rhizobium sp. CL12 isolated from roots of soybean.</title>
        <authorList>
            <person name="Wang C."/>
        </authorList>
    </citation>
    <scope>NUCLEOTIDE SEQUENCE [LARGE SCALE GENOMIC DNA]</scope>
    <source>
        <strain evidence="2 3">CL12</strain>
    </source>
</reference>
<feature type="transmembrane region" description="Helical" evidence="1">
    <location>
        <begin position="35"/>
        <end position="53"/>
    </location>
</feature>
<evidence type="ECO:0000313" key="2">
    <source>
        <dbReference type="EMBL" id="TPP03924.1"/>
    </source>
</evidence>
<feature type="transmembrane region" description="Helical" evidence="1">
    <location>
        <begin position="351"/>
        <end position="372"/>
    </location>
</feature>
<feature type="transmembrane region" description="Helical" evidence="1">
    <location>
        <begin position="257"/>
        <end position="278"/>
    </location>
</feature>
<feature type="transmembrane region" description="Helical" evidence="1">
    <location>
        <begin position="315"/>
        <end position="331"/>
    </location>
</feature>
<dbReference type="RefSeq" id="WP_140832429.1">
    <property type="nucleotide sequence ID" value="NZ_VFYP01000009.1"/>
</dbReference>
<dbReference type="AlphaFoldDB" id="A0A504TP67"/>
<feature type="transmembrane region" description="Helical" evidence="1">
    <location>
        <begin position="133"/>
        <end position="155"/>
    </location>
</feature>
<keyword evidence="3" id="KW-1185">Reference proteome</keyword>
<feature type="transmembrane region" description="Helical" evidence="1">
    <location>
        <begin position="104"/>
        <end position="121"/>
    </location>
</feature>
<feature type="transmembrane region" description="Helical" evidence="1">
    <location>
        <begin position="65"/>
        <end position="84"/>
    </location>
</feature>
<protein>
    <recommendedName>
        <fullName evidence="4">O-antigen ligase family protein</fullName>
    </recommendedName>
</protein>
<accession>A0A504TP67</accession>
<proteinExistence type="predicted"/>
<evidence type="ECO:0000256" key="1">
    <source>
        <dbReference type="SAM" id="Phobius"/>
    </source>
</evidence>
<keyword evidence="1" id="KW-1133">Transmembrane helix</keyword>
<gene>
    <name evidence="2" type="ORF">FJQ55_22805</name>
</gene>
<dbReference type="Proteomes" id="UP000316429">
    <property type="component" value="Unassembled WGS sequence"/>
</dbReference>
<sequence>MTIRGVALFLLIMSTPLNGILPILNIGELSRDGFFYASILYITAIMSAPSAWPKLVHVVKSTPEFLMVYVVVVLMSTLLNYFNIETNQYIDRSGWGRFVSSSAIFGYYFLLMKVILVHVRLDGYKKFYARAESAFIFLGVLLVLLSAFESLGWFFSPLAKILLAIRSSFVFDPEVSSFRLSGVSLEPSFNAFAMLSCMPFVYARRRTTGSRRSLLLLFGLVVCAVLSGSRTAYVGLFIFYAFLFVRNFTAGRSATSATIFLFTSLVFVAGLLLPLYAFDSIGGGTSVSNVTRSYLAAAAVEAGFDRIFGQGFGQVSFYVVQTIYSQLIYSWELRDYFYGARFGEFPPLFSWYARTLGEFGLLGYAVVAIAYARALRDNAAMSLRDARLEVGGAALLAYLLLGEFLAIGFSIDSVRVPQFWLAWTFMTIARTAVAETSPSEDQQR</sequence>
<evidence type="ECO:0008006" key="4">
    <source>
        <dbReference type="Google" id="ProtNLM"/>
    </source>
</evidence>
<comment type="caution">
    <text evidence="2">The sequence shown here is derived from an EMBL/GenBank/DDBJ whole genome shotgun (WGS) entry which is preliminary data.</text>
</comment>